<dbReference type="InterPro" id="IPR052462">
    <property type="entry name" value="SLIRP/GR-RBP-like"/>
</dbReference>
<keyword evidence="4" id="KW-1185">Reference proteome</keyword>
<dbReference type="Pfam" id="PF00076">
    <property type="entry name" value="RRM_1"/>
    <property type="match status" value="1"/>
</dbReference>
<dbReference type="Proteomes" id="UP000504610">
    <property type="component" value="Unplaced"/>
</dbReference>
<dbReference type="CDD" id="cd00590">
    <property type="entry name" value="RRM_SF"/>
    <property type="match status" value="1"/>
</dbReference>
<keyword evidence="1 2" id="KW-0694">RNA-binding</keyword>
<dbReference type="OrthoDB" id="272703at2759"/>
<evidence type="ECO:0000259" key="3">
    <source>
        <dbReference type="PROSITE" id="PS50102"/>
    </source>
</evidence>
<dbReference type="InterPro" id="IPR012677">
    <property type="entry name" value="Nucleotide-bd_a/b_plait_sf"/>
</dbReference>
<proteinExistence type="predicted"/>
<sequence>MTIRANEVTRLYPRYWRKDPKTPWRGLTSYINGPKVRPKLNKRRKSHLAQDLTFSPATNFLTEMALSHQSTSLATLQSPFEKLQFVGLSPNRRELTIPTTGKTPTRCPLVSLCRHTARRKPRTISCVAGDFHDDGAREASSSPSTSISSIFVKGLADSVSEGRLKKVFSEFGDVSHVKIIVNERTRQSLGYGYVWFTKRDDAQLAVEAMNGKFFDGRFILVKFGQPGLSRSRRSHSDFLFVNK</sequence>
<dbReference type="InterPro" id="IPR035979">
    <property type="entry name" value="RBD_domain_sf"/>
</dbReference>
<dbReference type="Gene3D" id="3.30.70.330">
    <property type="match status" value="1"/>
</dbReference>
<dbReference type="SMART" id="SM00360">
    <property type="entry name" value="RRM"/>
    <property type="match status" value="1"/>
</dbReference>
<gene>
    <name evidence="5" type="primary">LOC130501227</name>
</gene>
<dbReference type="InterPro" id="IPR000504">
    <property type="entry name" value="RRM_dom"/>
</dbReference>
<dbReference type="KEGG" id="rsz:130501227"/>
<accession>A0A9W3CLC5</accession>
<organism evidence="4 5">
    <name type="scientific">Raphanus sativus</name>
    <name type="common">Radish</name>
    <name type="synonym">Raphanus raphanistrum var. sativus</name>
    <dbReference type="NCBI Taxonomy" id="3726"/>
    <lineage>
        <taxon>Eukaryota</taxon>
        <taxon>Viridiplantae</taxon>
        <taxon>Streptophyta</taxon>
        <taxon>Embryophyta</taxon>
        <taxon>Tracheophyta</taxon>
        <taxon>Spermatophyta</taxon>
        <taxon>Magnoliopsida</taxon>
        <taxon>eudicotyledons</taxon>
        <taxon>Gunneridae</taxon>
        <taxon>Pentapetalae</taxon>
        <taxon>rosids</taxon>
        <taxon>malvids</taxon>
        <taxon>Brassicales</taxon>
        <taxon>Brassicaceae</taxon>
        <taxon>Brassiceae</taxon>
        <taxon>Raphanus</taxon>
    </lineage>
</organism>
<name>A0A9W3CLC5_RAPSA</name>
<dbReference type="PANTHER" id="PTHR48027">
    <property type="entry name" value="HETEROGENEOUS NUCLEAR RIBONUCLEOPROTEIN 87F-RELATED"/>
    <property type="match status" value="1"/>
</dbReference>
<dbReference type="GO" id="GO:0003723">
    <property type="term" value="F:RNA binding"/>
    <property type="evidence" value="ECO:0007669"/>
    <property type="project" value="UniProtKB-UniRule"/>
</dbReference>
<dbReference type="RefSeq" id="XP_056852098.1">
    <property type="nucleotide sequence ID" value="XM_056996118.1"/>
</dbReference>
<dbReference type="AlphaFoldDB" id="A0A9W3CLC5"/>
<dbReference type="PROSITE" id="PS50102">
    <property type="entry name" value="RRM"/>
    <property type="match status" value="1"/>
</dbReference>
<protein>
    <submittedName>
        <fullName evidence="5">Uncharacterized protein LOC130501227 isoform X1</fullName>
    </submittedName>
</protein>
<feature type="domain" description="RRM" evidence="3">
    <location>
        <begin position="148"/>
        <end position="226"/>
    </location>
</feature>
<dbReference type="GeneID" id="130501227"/>
<evidence type="ECO:0000256" key="1">
    <source>
        <dbReference type="ARBA" id="ARBA00022884"/>
    </source>
</evidence>
<evidence type="ECO:0000256" key="2">
    <source>
        <dbReference type="PROSITE-ProRule" id="PRU00176"/>
    </source>
</evidence>
<evidence type="ECO:0000313" key="4">
    <source>
        <dbReference type="Proteomes" id="UP000504610"/>
    </source>
</evidence>
<evidence type="ECO:0000313" key="5">
    <source>
        <dbReference type="RefSeq" id="XP_056852098.1"/>
    </source>
</evidence>
<dbReference type="SUPFAM" id="SSF54928">
    <property type="entry name" value="RNA-binding domain, RBD"/>
    <property type="match status" value="1"/>
</dbReference>
<reference evidence="5" key="1">
    <citation type="submission" date="2025-08" db="UniProtKB">
        <authorList>
            <consortium name="RefSeq"/>
        </authorList>
    </citation>
    <scope>IDENTIFICATION</scope>
    <source>
        <tissue evidence="5">Leaf</tissue>
    </source>
</reference>